<comment type="caution">
    <text evidence="3">The sequence shown here is derived from an EMBL/GenBank/DDBJ whole genome shotgun (WGS) entry which is preliminary data.</text>
</comment>
<proteinExistence type="predicted"/>
<evidence type="ECO:0000313" key="4">
    <source>
        <dbReference type="Proteomes" id="UP001148838"/>
    </source>
</evidence>
<dbReference type="InterPro" id="IPR057777">
    <property type="entry name" value="Beta-barrel_vein"/>
</dbReference>
<feature type="region of interest" description="Disordered" evidence="1">
    <location>
        <begin position="61"/>
        <end position="86"/>
    </location>
</feature>
<gene>
    <name evidence="3" type="ORF">ANN_15069</name>
</gene>
<protein>
    <recommendedName>
        <fullName evidence="2">Vein beta-barrel domain-containing protein</fullName>
    </recommendedName>
</protein>
<keyword evidence="4" id="KW-1185">Reference proteome</keyword>
<evidence type="ECO:0000313" key="3">
    <source>
        <dbReference type="EMBL" id="KAJ4439112.1"/>
    </source>
</evidence>
<feature type="compositionally biased region" description="Basic and acidic residues" evidence="1">
    <location>
        <begin position="68"/>
        <end position="83"/>
    </location>
</feature>
<evidence type="ECO:0000259" key="2">
    <source>
        <dbReference type="Pfam" id="PF24700"/>
    </source>
</evidence>
<dbReference type="Proteomes" id="UP001148838">
    <property type="component" value="Unassembled WGS sequence"/>
</dbReference>
<accession>A0ABQ8SZN6</accession>
<dbReference type="EMBL" id="JAJSOF020000019">
    <property type="protein sequence ID" value="KAJ4439112.1"/>
    <property type="molecule type" value="Genomic_DNA"/>
</dbReference>
<sequence>MASVEENDIPYSQAAVRVLLTLKAESSSQEMLDFSERKNPAADCCLESDFMAASVLASFHRTPSNGHHRNDIGKTGQPREEPQLRSCQSQASLRKRRIQPSPNPNWLATPVFSKLCTAGVFVVYGCETWTLTLREEQRLRVFENKVLRKIFGAKRDEVTGEWRKLHNAELHALYPSPDIIRNIKSRRLRWAGHVARMGESRNAYRVPPPRVDSQPVTIHRRHPRHQVLLLADRAKSHSTQKKFGLDVGTRGGQPVDVCAVCGKATDMPARVLRQVLCDKVVLLVAVVVVVILSGSCTDTSLLVTAAPVGRRASHGQIAPSGGAATLSSKTKSCPEEDVGVKTYLAQTVFEGKARSRSPVRDGVYNVTFVVQHVFKGSEPGFLGSQVRLRFAEKAVGAACVDEGNKSGVVRASVWRGGKYIVFADKVEQHIFKARGEPAKRNEKIVKAVRDILCHKCGKSQENLTN</sequence>
<feature type="domain" description="Vein beta-barrel" evidence="2">
    <location>
        <begin position="342"/>
        <end position="448"/>
    </location>
</feature>
<dbReference type="Pfam" id="PF24700">
    <property type="entry name" value="Vein_beta-barrel"/>
    <property type="match status" value="1"/>
</dbReference>
<evidence type="ECO:0000256" key="1">
    <source>
        <dbReference type="SAM" id="MobiDB-lite"/>
    </source>
</evidence>
<reference evidence="3 4" key="1">
    <citation type="journal article" date="2022" name="Allergy">
        <title>Genome assembly and annotation of Periplaneta americana reveal a comprehensive cockroach allergen profile.</title>
        <authorList>
            <person name="Wang L."/>
            <person name="Xiong Q."/>
            <person name="Saelim N."/>
            <person name="Wang L."/>
            <person name="Nong W."/>
            <person name="Wan A.T."/>
            <person name="Shi M."/>
            <person name="Liu X."/>
            <person name="Cao Q."/>
            <person name="Hui J.H.L."/>
            <person name="Sookrung N."/>
            <person name="Leung T.F."/>
            <person name="Tungtrongchitr A."/>
            <person name="Tsui S.K.W."/>
        </authorList>
    </citation>
    <scope>NUCLEOTIDE SEQUENCE [LARGE SCALE GENOMIC DNA]</scope>
    <source>
        <strain evidence="3">PWHHKU_190912</strain>
    </source>
</reference>
<organism evidence="3 4">
    <name type="scientific">Periplaneta americana</name>
    <name type="common">American cockroach</name>
    <name type="synonym">Blatta americana</name>
    <dbReference type="NCBI Taxonomy" id="6978"/>
    <lineage>
        <taxon>Eukaryota</taxon>
        <taxon>Metazoa</taxon>
        <taxon>Ecdysozoa</taxon>
        <taxon>Arthropoda</taxon>
        <taxon>Hexapoda</taxon>
        <taxon>Insecta</taxon>
        <taxon>Pterygota</taxon>
        <taxon>Neoptera</taxon>
        <taxon>Polyneoptera</taxon>
        <taxon>Dictyoptera</taxon>
        <taxon>Blattodea</taxon>
        <taxon>Blattoidea</taxon>
        <taxon>Blattidae</taxon>
        <taxon>Blattinae</taxon>
        <taxon>Periplaneta</taxon>
    </lineage>
</organism>
<name>A0ABQ8SZN6_PERAM</name>